<evidence type="ECO:0000259" key="5">
    <source>
        <dbReference type="Pfam" id="PF13178"/>
    </source>
</evidence>
<dbReference type="PANTHER" id="PTHR32295:SF212">
    <property type="entry name" value="CALMODULIN BINDING PROTEIN-RELATED"/>
    <property type="match status" value="1"/>
</dbReference>
<comment type="subunit">
    <text evidence="3">Binds to multiple calmodulin (CaM) in the presence of Ca(2+) and CaM-like proteins.</text>
</comment>
<reference evidence="6" key="1">
    <citation type="submission" date="2019-08" db="EMBL/GenBank/DDBJ databases">
        <title>Reference gene set and small RNA set construction with multiple tissues from Davidia involucrata Baill.</title>
        <authorList>
            <person name="Yang H."/>
            <person name="Zhou C."/>
            <person name="Li G."/>
            <person name="Wang J."/>
            <person name="Gao P."/>
            <person name="Wang M."/>
            <person name="Wang R."/>
            <person name="Zhao Y."/>
        </authorList>
    </citation>
    <scope>NUCLEOTIDE SEQUENCE</scope>
    <source>
        <tissue evidence="6">Mixed with DoveR01_LX</tissue>
    </source>
</reference>
<feature type="region of interest" description="Disordered" evidence="4">
    <location>
        <begin position="336"/>
        <end position="367"/>
    </location>
</feature>
<dbReference type="EMBL" id="GHES01035776">
    <property type="protein sequence ID" value="MPA66335.1"/>
    <property type="molecule type" value="Transcribed_RNA"/>
</dbReference>
<protein>
    <recommendedName>
        <fullName evidence="5">DUF4005 domain-containing protein</fullName>
    </recommendedName>
</protein>
<keyword evidence="1" id="KW-0112">Calmodulin-binding</keyword>
<dbReference type="GO" id="GO:0005516">
    <property type="term" value="F:calmodulin binding"/>
    <property type="evidence" value="ECO:0007669"/>
    <property type="project" value="UniProtKB-KW"/>
</dbReference>
<dbReference type="InterPro" id="IPR000048">
    <property type="entry name" value="IQ_motif_EF-hand-BS"/>
</dbReference>
<sequence>MGKKKSWFSFINRLFTSEANSKAEKKSKRWGWVSGRLKFKQYPALPAPQRTLSKAREEQSKRAFAAAVATAAAADAAVAAVHAAAEVVRLSGVPQCYHEYEKTIQNFAAIKIQTAYRAYLARKASRALKGMVRLQAIVRGQLVRRQVITRLKCLSSIIKTESQVHQVTVPIVNGSCKECEKKQFRRPKKQLEDKEAKLERKSQRNWDYGLSRKEEMETIRSRKQEAIIKRERMKKYSFSRQKGNDQTPEESTSSKENRRLSHNFEQLGDAEAYKRRDTEKLKSTVGSNSIASDTYGAQLKIRNVHRHDSGEALKSPLSLPRRSFDHAKQLKLRNMHKRDSGEELNSPFSPPRRSFGHSKQRSIGDNSLPCSPVFRTYMAATESVKAKARSTSAPKQRLGFLDTCSNPSSPYKLRFSPRSSFTGQVTSSGGKSTDTSQQISIRMK</sequence>
<evidence type="ECO:0000313" key="6">
    <source>
        <dbReference type="EMBL" id="MPA66335.1"/>
    </source>
</evidence>
<evidence type="ECO:0000256" key="2">
    <source>
        <dbReference type="ARBA" id="ARBA00024341"/>
    </source>
</evidence>
<organism evidence="6">
    <name type="scientific">Davidia involucrata</name>
    <name type="common">Dove tree</name>
    <dbReference type="NCBI Taxonomy" id="16924"/>
    <lineage>
        <taxon>Eukaryota</taxon>
        <taxon>Viridiplantae</taxon>
        <taxon>Streptophyta</taxon>
        <taxon>Embryophyta</taxon>
        <taxon>Tracheophyta</taxon>
        <taxon>Spermatophyta</taxon>
        <taxon>Magnoliopsida</taxon>
        <taxon>eudicotyledons</taxon>
        <taxon>Gunneridae</taxon>
        <taxon>Pentapetalae</taxon>
        <taxon>asterids</taxon>
        <taxon>Cornales</taxon>
        <taxon>Nyssaceae</taxon>
        <taxon>Davidia</taxon>
    </lineage>
</organism>
<accession>A0A5B7BCR9</accession>
<proteinExistence type="inferred from homology"/>
<dbReference type="Pfam" id="PF13178">
    <property type="entry name" value="DUF4005"/>
    <property type="match status" value="1"/>
</dbReference>
<evidence type="ECO:0000256" key="4">
    <source>
        <dbReference type="SAM" id="MobiDB-lite"/>
    </source>
</evidence>
<evidence type="ECO:0000256" key="3">
    <source>
        <dbReference type="ARBA" id="ARBA00024378"/>
    </source>
</evidence>
<feature type="compositionally biased region" description="Basic and acidic residues" evidence="4">
    <location>
        <begin position="271"/>
        <end position="282"/>
    </location>
</feature>
<dbReference type="InterPro" id="IPR025064">
    <property type="entry name" value="DUF4005"/>
</dbReference>
<gene>
    <name evidence="6" type="ORF">Din_035776</name>
</gene>
<dbReference type="PANTHER" id="PTHR32295">
    <property type="entry name" value="IQ-DOMAIN 5-RELATED"/>
    <property type="match status" value="1"/>
</dbReference>
<feature type="compositionally biased region" description="Polar residues" evidence="4">
    <location>
        <begin position="238"/>
        <end position="251"/>
    </location>
</feature>
<feature type="compositionally biased region" description="Polar residues" evidence="4">
    <location>
        <begin position="417"/>
        <end position="444"/>
    </location>
</feature>
<comment type="similarity">
    <text evidence="2">Belongs to the IQD family.</text>
</comment>
<evidence type="ECO:0000256" key="1">
    <source>
        <dbReference type="ARBA" id="ARBA00022860"/>
    </source>
</evidence>
<dbReference type="PROSITE" id="PS50096">
    <property type="entry name" value="IQ"/>
    <property type="match status" value="2"/>
</dbReference>
<feature type="region of interest" description="Disordered" evidence="4">
    <location>
        <begin position="399"/>
        <end position="444"/>
    </location>
</feature>
<name>A0A5B7BCR9_DAVIN</name>
<dbReference type="Pfam" id="PF00612">
    <property type="entry name" value="IQ"/>
    <property type="match status" value="2"/>
</dbReference>
<feature type="region of interest" description="Disordered" evidence="4">
    <location>
        <begin position="224"/>
        <end position="285"/>
    </location>
</feature>
<dbReference type="AlphaFoldDB" id="A0A5B7BCR9"/>
<feature type="domain" description="DUF4005" evidence="5">
    <location>
        <begin position="349"/>
        <end position="432"/>
    </location>
</feature>